<keyword evidence="3" id="KW-1185">Reference proteome</keyword>
<dbReference type="InterPro" id="IPR029044">
    <property type="entry name" value="Nucleotide-diphossugar_trans"/>
</dbReference>
<reference evidence="2 3" key="1">
    <citation type="submission" date="2020-03" db="EMBL/GenBank/DDBJ databases">
        <title>Salinimicrobium sp. nov, isolated from SCS.</title>
        <authorList>
            <person name="Cao W.R."/>
        </authorList>
    </citation>
    <scope>NUCLEOTIDE SEQUENCE [LARGE SCALE GENOMIC DNA]</scope>
    <source>
        <strain evidence="3">J15B91</strain>
    </source>
</reference>
<dbReference type="RefSeq" id="WP_168138763.1">
    <property type="nucleotide sequence ID" value="NZ_JAAVJR010000007.1"/>
</dbReference>
<organism evidence="2 3">
    <name type="scientific">Salinimicrobium oceani</name>
    <dbReference type="NCBI Taxonomy" id="2722702"/>
    <lineage>
        <taxon>Bacteria</taxon>
        <taxon>Pseudomonadati</taxon>
        <taxon>Bacteroidota</taxon>
        <taxon>Flavobacteriia</taxon>
        <taxon>Flavobacteriales</taxon>
        <taxon>Flavobacteriaceae</taxon>
        <taxon>Salinimicrobium</taxon>
    </lineage>
</organism>
<proteinExistence type="predicted"/>
<evidence type="ECO:0000313" key="2">
    <source>
        <dbReference type="EMBL" id="NJW53654.1"/>
    </source>
</evidence>
<dbReference type="Proteomes" id="UP000703674">
    <property type="component" value="Unassembled WGS sequence"/>
</dbReference>
<dbReference type="SUPFAM" id="SSF53448">
    <property type="entry name" value="Nucleotide-diphospho-sugar transferases"/>
    <property type="match status" value="1"/>
</dbReference>
<dbReference type="Gene3D" id="3.90.550.10">
    <property type="entry name" value="Spore Coat Polysaccharide Biosynthesis Protein SpsA, Chain A"/>
    <property type="match status" value="1"/>
</dbReference>
<gene>
    <name evidence="2" type="ORF">HC175_12065</name>
</gene>
<comment type="caution">
    <text evidence="2">The sequence shown here is derived from an EMBL/GenBank/DDBJ whole genome shotgun (WGS) entry which is preliminary data.</text>
</comment>
<dbReference type="InterPro" id="IPR059123">
    <property type="entry name" value="StrF_dom"/>
</dbReference>
<accession>A0ABX1D1V8</accession>
<feature type="domain" description="Streptomycin biosynthesis protein StrF" evidence="1">
    <location>
        <begin position="19"/>
        <end position="205"/>
    </location>
</feature>
<dbReference type="EMBL" id="JAAVJR010000007">
    <property type="protein sequence ID" value="NJW53654.1"/>
    <property type="molecule type" value="Genomic_DNA"/>
</dbReference>
<evidence type="ECO:0000259" key="1">
    <source>
        <dbReference type="Pfam" id="PF13712"/>
    </source>
</evidence>
<protein>
    <recommendedName>
        <fullName evidence="1">Streptomycin biosynthesis protein StrF domain-containing protein</fullName>
    </recommendedName>
</protein>
<sequence length="285" mass="33428">MQGISIIICSKKGILEKNFRKNIEATVGSVHEIITIDNSTNRYNIFEAYNLGIRKSKFSYLLFIHEDVLIHTPKFGEILLDYFKNNEEIGLIGLAGSRIKTKIPSSWWEHERENQVMNIIQHYPNGKKEKILFGFTEKPLSEVVLIDGVFMAMRKTDISFDERLAGFHNYDQSISLRSRKAGYKNFVTNEILLEHYSIGTKDQSWLKSNEQFSALYHDDLPQALNGRKITKDERGYTYFRLYSNYRGFGDKKNAAKAFFKYLYFRNLSRKDLRIIKEFLNWGIRT</sequence>
<evidence type="ECO:0000313" key="3">
    <source>
        <dbReference type="Proteomes" id="UP000703674"/>
    </source>
</evidence>
<name>A0ABX1D1V8_9FLAO</name>
<dbReference type="Pfam" id="PF13712">
    <property type="entry name" value="Glyco_tranf_2_5"/>
    <property type="match status" value="1"/>
</dbReference>